<feature type="transmembrane region" description="Helical" evidence="1">
    <location>
        <begin position="110"/>
        <end position="128"/>
    </location>
</feature>
<feature type="transmembrane region" description="Helical" evidence="1">
    <location>
        <begin position="198"/>
        <end position="222"/>
    </location>
</feature>
<evidence type="ECO:0000313" key="4">
    <source>
        <dbReference type="Proteomes" id="UP000586305"/>
    </source>
</evidence>
<keyword evidence="2" id="KW-0732">Signal</keyword>
<feature type="transmembrane region" description="Helical" evidence="1">
    <location>
        <begin position="137"/>
        <end position="157"/>
    </location>
</feature>
<keyword evidence="1" id="KW-0812">Transmembrane</keyword>
<keyword evidence="1" id="KW-1133">Transmembrane helix</keyword>
<dbReference type="Proteomes" id="UP000586305">
    <property type="component" value="Unassembled WGS sequence"/>
</dbReference>
<feature type="transmembrane region" description="Helical" evidence="1">
    <location>
        <begin position="169"/>
        <end position="189"/>
    </location>
</feature>
<feature type="signal peptide" evidence="2">
    <location>
        <begin position="1"/>
        <end position="22"/>
    </location>
</feature>
<feature type="transmembrane region" description="Helical" evidence="1">
    <location>
        <begin position="69"/>
        <end position="90"/>
    </location>
</feature>
<sequence length="277" mass="30911">MSKYTVLSGFAFLMALSNSVAAIAGLWSVTNQQTQVYVLAIESATLLLLVANAYFIMRSVEASVPQFKMAKLCFLALLLCVCGDVVNFNLAQQFYSHSNVIKHDYLIDSIWFFAPGYVLLICALWPVISRLYTIKSLIIYLFLTVAVAVTCYLNMVMFNSGTYIMSMSLLYSVLIALPACCAILILFALDKWYSSPDIFVIALGLILAPVADAIIGMLWLFGNDGVGYFPLARELNWIVYIASQCIVIHIPRVLMIERIKTNSRNRAYIQQQVSAQS</sequence>
<evidence type="ECO:0000256" key="2">
    <source>
        <dbReference type="SAM" id="SignalP"/>
    </source>
</evidence>
<dbReference type="EMBL" id="JABBPG010000001">
    <property type="protein sequence ID" value="NOU49259.1"/>
    <property type="molecule type" value="Genomic_DNA"/>
</dbReference>
<accession>A0A849V6V2</accession>
<dbReference type="AlphaFoldDB" id="A0A849V6V2"/>
<keyword evidence="4" id="KW-1185">Reference proteome</keyword>
<protein>
    <submittedName>
        <fullName evidence="3">Uncharacterized protein</fullName>
    </submittedName>
</protein>
<reference evidence="3 4" key="1">
    <citation type="submission" date="2020-04" db="EMBL/GenBank/DDBJ databases">
        <title>Pseudoalteromonas caenipelagi sp. nov., isolated from a tidal flat.</title>
        <authorList>
            <person name="Park S."/>
            <person name="Yoon J.-H."/>
        </authorList>
    </citation>
    <scope>NUCLEOTIDE SEQUENCE [LARGE SCALE GENOMIC DNA]</scope>
    <source>
        <strain evidence="3 4">JBTF-M23</strain>
    </source>
</reference>
<comment type="caution">
    <text evidence="3">The sequence shown here is derived from an EMBL/GenBank/DDBJ whole genome shotgun (WGS) entry which is preliminary data.</text>
</comment>
<name>A0A849V6V2_9GAMM</name>
<evidence type="ECO:0000256" key="1">
    <source>
        <dbReference type="SAM" id="Phobius"/>
    </source>
</evidence>
<gene>
    <name evidence="3" type="ORF">HG263_01660</name>
</gene>
<proteinExistence type="predicted"/>
<feature type="chain" id="PRO_5032600847" evidence="2">
    <location>
        <begin position="23"/>
        <end position="277"/>
    </location>
</feature>
<feature type="transmembrane region" description="Helical" evidence="1">
    <location>
        <begin position="237"/>
        <end position="256"/>
    </location>
</feature>
<evidence type="ECO:0000313" key="3">
    <source>
        <dbReference type="EMBL" id="NOU49259.1"/>
    </source>
</evidence>
<keyword evidence="1" id="KW-0472">Membrane</keyword>
<feature type="transmembrane region" description="Helical" evidence="1">
    <location>
        <begin position="37"/>
        <end position="57"/>
    </location>
</feature>
<organism evidence="3 4">
    <name type="scientific">Pseudoalteromonas caenipelagi</name>
    <dbReference type="NCBI Taxonomy" id="2726988"/>
    <lineage>
        <taxon>Bacteria</taxon>
        <taxon>Pseudomonadati</taxon>
        <taxon>Pseudomonadota</taxon>
        <taxon>Gammaproteobacteria</taxon>
        <taxon>Alteromonadales</taxon>
        <taxon>Pseudoalteromonadaceae</taxon>
        <taxon>Pseudoalteromonas</taxon>
    </lineage>
</organism>
<dbReference type="RefSeq" id="WP_171624348.1">
    <property type="nucleotide sequence ID" value="NZ_JABBPG010000001.1"/>
</dbReference>